<gene>
    <name evidence="1" type="ORF">F4820DRAFT_443562</name>
</gene>
<dbReference type="Proteomes" id="UP001497700">
    <property type="component" value="Unassembled WGS sequence"/>
</dbReference>
<dbReference type="EMBL" id="MU393426">
    <property type="protein sequence ID" value="KAI4870082.1"/>
    <property type="molecule type" value="Genomic_DNA"/>
</dbReference>
<proteinExistence type="predicted"/>
<name>A0ACB9ZEC9_9PEZI</name>
<reference evidence="1 2" key="1">
    <citation type="journal article" date="2022" name="New Phytol.">
        <title>Ecological generalism drives hyperdiversity of secondary metabolite gene clusters in xylarialean endophytes.</title>
        <authorList>
            <person name="Franco M.E.E."/>
            <person name="Wisecaver J.H."/>
            <person name="Arnold A.E."/>
            <person name="Ju Y.M."/>
            <person name="Slot J.C."/>
            <person name="Ahrendt S."/>
            <person name="Moore L.P."/>
            <person name="Eastman K.E."/>
            <person name="Scott K."/>
            <person name="Konkel Z."/>
            <person name="Mondo S.J."/>
            <person name="Kuo A."/>
            <person name="Hayes R.D."/>
            <person name="Haridas S."/>
            <person name="Andreopoulos B."/>
            <person name="Riley R."/>
            <person name="LaButti K."/>
            <person name="Pangilinan J."/>
            <person name="Lipzen A."/>
            <person name="Amirebrahimi M."/>
            <person name="Yan J."/>
            <person name="Adam C."/>
            <person name="Keymanesh K."/>
            <person name="Ng V."/>
            <person name="Louie K."/>
            <person name="Northen T."/>
            <person name="Drula E."/>
            <person name="Henrissat B."/>
            <person name="Hsieh H.M."/>
            <person name="Youens-Clark K."/>
            <person name="Lutzoni F."/>
            <person name="Miadlikowska J."/>
            <person name="Eastwood D.C."/>
            <person name="Hamelin R.C."/>
            <person name="Grigoriev I.V."/>
            <person name="U'Ren J.M."/>
        </authorList>
    </citation>
    <scope>NUCLEOTIDE SEQUENCE [LARGE SCALE GENOMIC DNA]</scope>
    <source>
        <strain evidence="1 2">CBS 119005</strain>
    </source>
</reference>
<accession>A0ACB9ZEC9</accession>
<organism evidence="1 2">
    <name type="scientific">Hypoxylon rubiginosum</name>
    <dbReference type="NCBI Taxonomy" id="110542"/>
    <lineage>
        <taxon>Eukaryota</taxon>
        <taxon>Fungi</taxon>
        <taxon>Dikarya</taxon>
        <taxon>Ascomycota</taxon>
        <taxon>Pezizomycotina</taxon>
        <taxon>Sordariomycetes</taxon>
        <taxon>Xylariomycetidae</taxon>
        <taxon>Xylariales</taxon>
        <taxon>Hypoxylaceae</taxon>
        <taxon>Hypoxylon</taxon>
    </lineage>
</organism>
<sequence length="132" mass="13845">MRFFVPILALCACTAAGTPPEGQQDFIADLKVLLAELPPSDDMDFTIDIRDLFEYHLDPTNEDVAITPSGKSTTAPTAQPATHQYGPRCVSAYKPNPNGADGDSGDSSAGALGDGLSIFGLCVFIVVALTIL</sequence>
<keyword evidence="2" id="KW-1185">Reference proteome</keyword>
<evidence type="ECO:0000313" key="1">
    <source>
        <dbReference type="EMBL" id="KAI4870082.1"/>
    </source>
</evidence>
<protein>
    <submittedName>
        <fullName evidence="1">Uncharacterized protein</fullName>
    </submittedName>
</protein>
<comment type="caution">
    <text evidence="1">The sequence shown here is derived from an EMBL/GenBank/DDBJ whole genome shotgun (WGS) entry which is preliminary data.</text>
</comment>
<evidence type="ECO:0000313" key="2">
    <source>
        <dbReference type="Proteomes" id="UP001497700"/>
    </source>
</evidence>